<dbReference type="AlphaFoldDB" id="A0A8F9XL20"/>
<proteinExistence type="predicted"/>
<keyword evidence="2" id="KW-1185">Reference proteome</keyword>
<dbReference type="RefSeq" id="WP_220165182.1">
    <property type="nucleotide sequence ID" value="NZ_CP080507.1"/>
</dbReference>
<dbReference type="Proteomes" id="UP000825051">
    <property type="component" value="Chromosome"/>
</dbReference>
<sequence length="139" mass="14806">MSTENPCVADLFATLQNTGAASLAVVARDRNDVPLRACLAVDGREESAEVYAAFSAITDAWDETDTVGSSTLIWIDARVRLPEPLRDVLIACRGEHEASEGFCVRGAWQFATGHPAKDVHAWAELPRAPRPCGAKGGAA</sequence>
<dbReference type="KEGG" id="ole:K0B96_06495"/>
<organism evidence="1 2">
    <name type="scientific">Horticoccus luteus</name>
    <dbReference type="NCBI Taxonomy" id="2862869"/>
    <lineage>
        <taxon>Bacteria</taxon>
        <taxon>Pseudomonadati</taxon>
        <taxon>Verrucomicrobiota</taxon>
        <taxon>Opitutia</taxon>
        <taxon>Opitutales</taxon>
        <taxon>Opitutaceae</taxon>
        <taxon>Horticoccus</taxon>
    </lineage>
</organism>
<protein>
    <submittedName>
        <fullName evidence="1">Uncharacterized protein</fullName>
    </submittedName>
</protein>
<evidence type="ECO:0000313" key="1">
    <source>
        <dbReference type="EMBL" id="QYM80258.1"/>
    </source>
</evidence>
<accession>A0A8F9XL20</accession>
<evidence type="ECO:0000313" key="2">
    <source>
        <dbReference type="Proteomes" id="UP000825051"/>
    </source>
</evidence>
<dbReference type="EMBL" id="CP080507">
    <property type="protein sequence ID" value="QYM80258.1"/>
    <property type="molecule type" value="Genomic_DNA"/>
</dbReference>
<gene>
    <name evidence="1" type="ORF">K0B96_06495</name>
</gene>
<reference evidence="1" key="1">
    <citation type="submission" date="2021-08" db="EMBL/GenBank/DDBJ databases">
        <title>Genome of a novel bacterium of the phylum Verrucomicrobia, Oleiharenicola sp. KSB-15.</title>
        <authorList>
            <person name="Chung J.-H."/>
            <person name="Ahn J.-H."/>
            <person name="Yoon Y."/>
            <person name="Kim D.-Y."/>
            <person name="An S.-H."/>
            <person name="Park I."/>
            <person name="Yeon J."/>
        </authorList>
    </citation>
    <scope>NUCLEOTIDE SEQUENCE</scope>
    <source>
        <strain evidence="1">KSB-15</strain>
    </source>
</reference>
<name>A0A8F9XL20_9BACT</name>